<evidence type="ECO:0000259" key="5">
    <source>
        <dbReference type="PROSITE" id="PS50043"/>
    </source>
</evidence>
<dbReference type="SUPFAM" id="SSF52172">
    <property type="entry name" value="CheY-like"/>
    <property type="match status" value="1"/>
</dbReference>
<dbReference type="PANTHER" id="PTHR43214">
    <property type="entry name" value="TWO-COMPONENT RESPONSE REGULATOR"/>
    <property type="match status" value="1"/>
</dbReference>
<feature type="compositionally biased region" description="Low complexity" evidence="4">
    <location>
        <begin position="258"/>
        <end position="268"/>
    </location>
</feature>
<feature type="domain" description="Response regulatory" evidence="6">
    <location>
        <begin position="22"/>
        <end position="138"/>
    </location>
</feature>
<evidence type="ECO:0000256" key="2">
    <source>
        <dbReference type="ARBA" id="ARBA00023125"/>
    </source>
</evidence>
<dbReference type="InterPro" id="IPR039420">
    <property type="entry name" value="WalR-like"/>
</dbReference>
<dbReference type="GO" id="GO:0000160">
    <property type="term" value="P:phosphorelay signal transduction system"/>
    <property type="evidence" value="ECO:0007669"/>
    <property type="project" value="InterPro"/>
</dbReference>
<dbReference type="PROSITE" id="PS50110">
    <property type="entry name" value="RESPONSE_REGULATORY"/>
    <property type="match status" value="1"/>
</dbReference>
<accession>A0A543CUM2</accession>
<dbReference type="EMBL" id="VFOZ01000001">
    <property type="protein sequence ID" value="TQM00814.1"/>
    <property type="molecule type" value="Genomic_DNA"/>
</dbReference>
<evidence type="ECO:0000313" key="7">
    <source>
        <dbReference type="EMBL" id="TQM00814.1"/>
    </source>
</evidence>
<dbReference type="Pfam" id="PF00196">
    <property type="entry name" value="GerE"/>
    <property type="match status" value="1"/>
</dbReference>
<keyword evidence="2 7" id="KW-0238">DNA-binding</keyword>
<keyword evidence="8" id="KW-1185">Reference proteome</keyword>
<evidence type="ECO:0000256" key="3">
    <source>
        <dbReference type="PROSITE-ProRule" id="PRU00169"/>
    </source>
</evidence>
<evidence type="ECO:0000256" key="1">
    <source>
        <dbReference type="ARBA" id="ARBA00022553"/>
    </source>
</evidence>
<dbReference type="InterPro" id="IPR011006">
    <property type="entry name" value="CheY-like_superfamily"/>
</dbReference>
<sequence length="307" mass="32017">MLDIEIFSEESQAEMSVEPKVRVLIADDHPVFTAGLRMLLESLPSTEVVGEASTGKDALELARELIPDVVMMDVDMPQMNGIAATQAIQTASPDSAVLILSIIEDLDTVLAAVRAGARGYLLKGAGMEEIAQAIGVISTGGAIFGSQVARAVVDYITKPPPQIVPFPELTDRERDVLRLVADGQGNTVIARELSLSVKTVRNYLSRIFAKLQVTHRTEAAVRARREGLVAEVDGKGGGAYGSSCRAGPDALPGPPVSPSSAPAGPWSGDEGHRRGTASMCRRGAVAGAAGIPAAGMRGSPAAQASRK</sequence>
<reference evidence="7 8" key="1">
    <citation type="submission" date="2019-06" db="EMBL/GenBank/DDBJ databases">
        <title>Sequencing the genomes of 1000 actinobacteria strains.</title>
        <authorList>
            <person name="Klenk H.-P."/>
        </authorList>
    </citation>
    <scope>NUCLEOTIDE SEQUENCE [LARGE SCALE GENOMIC DNA]</scope>
    <source>
        <strain evidence="7 8">DSM 102200</strain>
    </source>
</reference>
<keyword evidence="1 3" id="KW-0597">Phosphoprotein</keyword>
<dbReference type="CDD" id="cd06170">
    <property type="entry name" value="LuxR_C_like"/>
    <property type="match status" value="1"/>
</dbReference>
<dbReference type="SMART" id="SM00448">
    <property type="entry name" value="REC"/>
    <property type="match status" value="1"/>
</dbReference>
<organism evidence="7 8">
    <name type="scientific">Actinoallomurus bryophytorum</name>
    <dbReference type="NCBI Taxonomy" id="1490222"/>
    <lineage>
        <taxon>Bacteria</taxon>
        <taxon>Bacillati</taxon>
        <taxon>Actinomycetota</taxon>
        <taxon>Actinomycetes</taxon>
        <taxon>Streptosporangiales</taxon>
        <taxon>Thermomonosporaceae</taxon>
        <taxon>Actinoallomurus</taxon>
    </lineage>
</organism>
<dbReference type="InterPro" id="IPR058245">
    <property type="entry name" value="NreC/VraR/RcsB-like_REC"/>
</dbReference>
<dbReference type="InterPro" id="IPR016032">
    <property type="entry name" value="Sig_transdc_resp-reg_C-effctor"/>
</dbReference>
<feature type="domain" description="HTH luxR-type" evidence="5">
    <location>
        <begin position="162"/>
        <end position="227"/>
    </location>
</feature>
<dbReference type="SMART" id="SM00421">
    <property type="entry name" value="HTH_LUXR"/>
    <property type="match status" value="1"/>
</dbReference>
<gene>
    <name evidence="7" type="ORF">FB559_6537</name>
</gene>
<evidence type="ECO:0000313" key="8">
    <source>
        <dbReference type="Proteomes" id="UP000316096"/>
    </source>
</evidence>
<dbReference type="Pfam" id="PF00072">
    <property type="entry name" value="Response_reg"/>
    <property type="match status" value="1"/>
</dbReference>
<dbReference type="InterPro" id="IPR000792">
    <property type="entry name" value="Tscrpt_reg_LuxR_C"/>
</dbReference>
<dbReference type="Proteomes" id="UP000316096">
    <property type="component" value="Unassembled WGS sequence"/>
</dbReference>
<feature type="region of interest" description="Disordered" evidence="4">
    <location>
        <begin position="240"/>
        <end position="281"/>
    </location>
</feature>
<evidence type="ECO:0000256" key="4">
    <source>
        <dbReference type="SAM" id="MobiDB-lite"/>
    </source>
</evidence>
<dbReference type="InterPro" id="IPR001789">
    <property type="entry name" value="Sig_transdc_resp-reg_receiver"/>
</dbReference>
<dbReference type="SUPFAM" id="SSF46894">
    <property type="entry name" value="C-terminal effector domain of the bipartite response regulators"/>
    <property type="match status" value="1"/>
</dbReference>
<proteinExistence type="predicted"/>
<dbReference type="PROSITE" id="PS00622">
    <property type="entry name" value="HTH_LUXR_1"/>
    <property type="match status" value="1"/>
</dbReference>
<name>A0A543CUM2_9ACTN</name>
<dbReference type="AlphaFoldDB" id="A0A543CUM2"/>
<dbReference type="PRINTS" id="PR00038">
    <property type="entry name" value="HTHLUXR"/>
</dbReference>
<feature type="modified residue" description="4-aspartylphosphate" evidence="3">
    <location>
        <position position="73"/>
    </location>
</feature>
<evidence type="ECO:0000259" key="6">
    <source>
        <dbReference type="PROSITE" id="PS50110"/>
    </source>
</evidence>
<dbReference type="PROSITE" id="PS50043">
    <property type="entry name" value="HTH_LUXR_2"/>
    <property type="match status" value="1"/>
</dbReference>
<dbReference type="CDD" id="cd17535">
    <property type="entry name" value="REC_NarL-like"/>
    <property type="match status" value="1"/>
</dbReference>
<dbReference type="Gene3D" id="3.40.50.2300">
    <property type="match status" value="1"/>
</dbReference>
<comment type="caution">
    <text evidence="7">The sequence shown here is derived from an EMBL/GenBank/DDBJ whole genome shotgun (WGS) entry which is preliminary data.</text>
</comment>
<protein>
    <submittedName>
        <fullName evidence="7">DNA-binding NarL/FixJ family response regulator</fullName>
    </submittedName>
</protein>
<dbReference type="GO" id="GO:0003677">
    <property type="term" value="F:DNA binding"/>
    <property type="evidence" value="ECO:0007669"/>
    <property type="project" value="UniProtKB-KW"/>
</dbReference>
<dbReference type="GO" id="GO:0006355">
    <property type="term" value="P:regulation of DNA-templated transcription"/>
    <property type="evidence" value="ECO:0007669"/>
    <property type="project" value="InterPro"/>
</dbReference>